<proteinExistence type="predicted"/>
<feature type="chain" id="PRO_5007141341" description="Transglycosylase SLT domain-containing protein" evidence="1">
    <location>
        <begin position="27"/>
        <end position="173"/>
    </location>
</feature>
<evidence type="ECO:0000256" key="1">
    <source>
        <dbReference type="SAM" id="SignalP"/>
    </source>
</evidence>
<dbReference type="InterPro" id="IPR008258">
    <property type="entry name" value="Transglycosylase_SLT_dom_1"/>
</dbReference>
<feature type="signal peptide" evidence="1">
    <location>
        <begin position="1"/>
        <end position="26"/>
    </location>
</feature>
<keyword evidence="4" id="KW-1185">Reference proteome</keyword>
<dbReference type="EMBL" id="CP014230">
    <property type="protein sequence ID" value="AMD93393.1"/>
    <property type="molecule type" value="Genomic_DNA"/>
</dbReference>
<dbReference type="SUPFAM" id="SSF53955">
    <property type="entry name" value="Lysozyme-like"/>
    <property type="match status" value="1"/>
</dbReference>
<accession>A0A109W6B9</accession>
<dbReference type="RefSeq" id="WP_066606813.1">
    <property type="nucleotide sequence ID" value="NZ_CP014230.1"/>
</dbReference>
<dbReference type="OrthoDB" id="9808681at2"/>
<gene>
    <name evidence="3" type="ORF">AXF15_09980</name>
</gene>
<keyword evidence="1" id="KW-0732">Signal</keyword>
<dbReference type="InterPro" id="IPR023346">
    <property type="entry name" value="Lysozyme-like_dom_sf"/>
</dbReference>
<dbReference type="STRING" id="888061.AXF15_09980"/>
<organism evidence="3 4">
    <name type="scientific">Desulfomicrobium orale DSM 12838</name>
    <dbReference type="NCBI Taxonomy" id="888061"/>
    <lineage>
        <taxon>Bacteria</taxon>
        <taxon>Pseudomonadati</taxon>
        <taxon>Thermodesulfobacteriota</taxon>
        <taxon>Desulfovibrionia</taxon>
        <taxon>Desulfovibrionales</taxon>
        <taxon>Desulfomicrobiaceae</taxon>
        <taxon>Desulfomicrobium</taxon>
    </lineage>
</organism>
<name>A0A109W6B9_9BACT</name>
<evidence type="ECO:0000313" key="3">
    <source>
        <dbReference type="EMBL" id="AMD93393.1"/>
    </source>
</evidence>
<dbReference type="Proteomes" id="UP000063964">
    <property type="component" value="Chromosome"/>
</dbReference>
<dbReference type="KEGG" id="doa:AXF15_09980"/>
<reference evidence="4" key="1">
    <citation type="submission" date="2016-02" db="EMBL/GenBank/DDBJ databases">
        <authorList>
            <person name="Holder M.E."/>
            <person name="Ajami N.J."/>
            <person name="Petrosino J.F."/>
        </authorList>
    </citation>
    <scope>NUCLEOTIDE SEQUENCE [LARGE SCALE GENOMIC DNA]</scope>
    <source>
        <strain evidence="4">DSM 12838</strain>
    </source>
</reference>
<dbReference type="Gene3D" id="1.10.530.10">
    <property type="match status" value="1"/>
</dbReference>
<evidence type="ECO:0000259" key="2">
    <source>
        <dbReference type="Pfam" id="PF01464"/>
    </source>
</evidence>
<dbReference type="AlphaFoldDB" id="A0A109W6B9"/>
<sequence>MIVAIPSTAGHAVIFFLLSLSSVAQAAEVDLFAAPCEKYKVSSRLARAIAKTESNLHPWAVNVAGRAYYPDSAEAALRIIADAKEKGLSHDIGLMQINSRWLTQLGISPETALVPANNVTLGVYILALEIRRHGYNWKAVGAYHSPTPARQMAYARKVNTIYQQYRRLTVARY</sequence>
<dbReference type="CDD" id="cd13400">
    <property type="entry name" value="LT_IagB-like"/>
    <property type="match status" value="1"/>
</dbReference>
<dbReference type="Pfam" id="PF01464">
    <property type="entry name" value="SLT"/>
    <property type="match status" value="1"/>
</dbReference>
<evidence type="ECO:0000313" key="4">
    <source>
        <dbReference type="Proteomes" id="UP000063964"/>
    </source>
</evidence>
<feature type="domain" description="Transglycosylase SLT" evidence="2">
    <location>
        <begin position="32"/>
        <end position="145"/>
    </location>
</feature>
<protein>
    <recommendedName>
        <fullName evidence="2">Transglycosylase SLT domain-containing protein</fullName>
    </recommendedName>
</protein>